<evidence type="ECO:0000313" key="13">
    <source>
        <dbReference type="EMBL" id="JAG85294.1"/>
    </source>
</evidence>
<dbReference type="Gene3D" id="3.40.30.10">
    <property type="entry name" value="Glutaredoxin"/>
    <property type="match status" value="1"/>
</dbReference>
<evidence type="ECO:0000256" key="11">
    <source>
        <dbReference type="SAM" id="Phobius"/>
    </source>
</evidence>
<sequence length="396" mass="42571">MAVGCAVPVPKASFFVVNPHFRTPISHNFKFSLIPNFRGVSRDPVLTSFSENIKYGHLSLSKTLPVFAVKSPEDGSTDAKTETGREMLNNSEENGKGNVEKNLWYGWGTGLAALGFIETSYLTYMKATGSDVYCPVEGGSCGDVLNSSYASLFGLPLSLFGIAGYGVVAFLALQLSNRKALFGIDGDKSRWTFLGITSSMAAASAYFMYLLTVKLEGASCAYCVTSALLSLSLLLIALRDFNIREVQQVAGIQISTAALVIVALSTAYSNSTSALAGIDDIDLPPVEPAVTTQSSPVTISLAKHLHSVGAKLYGAFWCSHCYEQKQMFGAEASKILDYVECYPNGYRKGVKIAKACEDINIKGFPTWVVKGQVLSGEQEFAELARASGFDMDQSNT</sequence>
<dbReference type="GO" id="GO:0048038">
    <property type="term" value="F:quinone binding"/>
    <property type="evidence" value="ECO:0007669"/>
    <property type="project" value="UniProtKB-KW"/>
</dbReference>
<evidence type="ECO:0000256" key="2">
    <source>
        <dbReference type="ARBA" id="ARBA00006214"/>
    </source>
</evidence>
<dbReference type="InterPro" id="IPR012932">
    <property type="entry name" value="VKOR"/>
</dbReference>
<name>A0A0C9RPI6_9CONI</name>
<feature type="transmembrane region" description="Helical" evidence="11">
    <location>
        <begin position="219"/>
        <end position="238"/>
    </location>
</feature>
<evidence type="ECO:0000256" key="4">
    <source>
        <dbReference type="ARBA" id="ARBA00022719"/>
    </source>
</evidence>
<feature type="transmembrane region" description="Helical" evidence="11">
    <location>
        <begin position="193"/>
        <end position="213"/>
    </location>
</feature>
<dbReference type="InterPro" id="IPR044698">
    <property type="entry name" value="VKOR/LTO1"/>
</dbReference>
<protein>
    <submittedName>
        <fullName evidence="13">TSA: Wollemia nobilis Ref_Wollemi_Transcript_29108_1743 transcribed RNA sequence</fullName>
    </submittedName>
</protein>
<keyword evidence="8" id="KW-1015">Disulfide bond</keyword>
<dbReference type="Pfam" id="PF07884">
    <property type="entry name" value="VKOR"/>
    <property type="match status" value="1"/>
</dbReference>
<evidence type="ECO:0000256" key="8">
    <source>
        <dbReference type="ARBA" id="ARBA00023157"/>
    </source>
</evidence>
<proteinExistence type="inferred from homology"/>
<dbReference type="CDD" id="cd12916">
    <property type="entry name" value="VKOR_1"/>
    <property type="match status" value="1"/>
</dbReference>
<keyword evidence="5 11" id="KW-1133">Transmembrane helix</keyword>
<keyword evidence="6" id="KW-0560">Oxidoreductase</keyword>
<dbReference type="InterPro" id="IPR038354">
    <property type="entry name" value="VKOR_sf"/>
</dbReference>
<dbReference type="SMART" id="SM00756">
    <property type="entry name" value="VKc"/>
    <property type="match status" value="1"/>
</dbReference>
<evidence type="ECO:0000259" key="12">
    <source>
        <dbReference type="SMART" id="SM00756"/>
    </source>
</evidence>
<evidence type="ECO:0000256" key="1">
    <source>
        <dbReference type="ARBA" id="ARBA00004141"/>
    </source>
</evidence>
<accession>A0A0C9RPI6</accession>
<dbReference type="InterPro" id="IPR036249">
    <property type="entry name" value="Thioredoxin-like_sf"/>
</dbReference>
<feature type="domain" description="Vitamin K epoxide reductase" evidence="12">
    <location>
        <begin position="101"/>
        <end position="241"/>
    </location>
</feature>
<feature type="compositionally biased region" description="Basic and acidic residues" evidence="10">
    <location>
        <begin position="72"/>
        <end position="85"/>
    </location>
</feature>
<keyword evidence="7 11" id="KW-0472">Membrane</keyword>
<evidence type="ECO:0000256" key="3">
    <source>
        <dbReference type="ARBA" id="ARBA00022692"/>
    </source>
</evidence>
<dbReference type="Gene3D" id="1.20.1440.130">
    <property type="entry name" value="VKOR domain"/>
    <property type="match status" value="1"/>
</dbReference>
<keyword evidence="9" id="KW-0676">Redox-active center</keyword>
<dbReference type="GO" id="GO:0016020">
    <property type="term" value="C:membrane"/>
    <property type="evidence" value="ECO:0007669"/>
    <property type="project" value="UniProtKB-SubCell"/>
</dbReference>
<feature type="transmembrane region" description="Helical" evidence="11">
    <location>
        <begin position="250"/>
        <end position="268"/>
    </location>
</feature>
<keyword evidence="4" id="KW-0874">Quinone</keyword>
<evidence type="ECO:0000256" key="9">
    <source>
        <dbReference type="ARBA" id="ARBA00023284"/>
    </source>
</evidence>
<dbReference type="AlphaFoldDB" id="A0A0C9RPI6"/>
<dbReference type="PANTHER" id="PTHR34573:SF1">
    <property type="entry name" value="VITAMIN K EPOXIDE REDUCTASE DOMAIN-CONTAINING PROTEIN"/>
    <property type="match status" value="1"/>
</dbReference>
<reference evidence="13" key="1">
    <citation type="submission" date="2015-02" db="EMBL/GenBank/DDBJ databases">
        <title>A transcriptome of Wollemia nobilis - a relic of Gondwana.</title>
        <authorList>
            <person name="Chia J.Y."/>
            <person name="Leong Y.S."/>
            <person name="Abdul Karim S."/>
            <person name="Wan Azmi N."/>
            <person name="Hercus R."/>
            <person name="Croft L."/>
        </authorList>
    </citation>
    <scope>NUCLEOTIDE SEQUENCE</scope>
    <source>
        <strain evidence="13">MaeBrown</strain>
        <tissue evidence="13">Leaf</tissue>
    </source>
</reference>
<comment type="similarity">
    <text evidence="2">Belongs to the VKOR family.</text>
</comment>
<organism evidence="13">
    <name type="scientific">Wollemia nobilis</name>
    <dbReference type="NCBI Taxonomy" id="56998"/>
    <lineage>
        <taxon>Eukaryota</taxon>
        <taxon>Viridiplantae</taxon>
        <taxon>Streptophyta</taxon>
        <taxon>Embryophyta</taxon>
        <taxon>Tracheophyta</taxon>
        <taxon>Spermatophyta</taxon>
        <taxon>Pinopsida</taxon>
        <taxon>Pinidae</taxon>
        <taxon>Conifers II</taxon>
        <taxon>Araucariales</taxon>
        <taxon>Araucariaceae</taxon>
        <taxon>Wollemia</taxon>
    </lineage>
</organism>
<evidence type="ECO:0000256" key="5">
    <source>
        <dbReference type="ARBA" id="ARBA00022989"/>
    </source>
</evidence>
<comment type="subcellular location">
    <subcellularLocation>
        <location evidence="1">Membrane</location>
        <topology evidence="1">Multi-pass membrane protein</topology>
    </subcellularLocation>
</comment>
<evidence type="ECO:0000256" key="10">
    <source>
        <dbReference type="SAM" id="MobiDB-lite"/>
    </source>
</evidence>
<dbReference type="PANTHER" id="PTHR34573">
    <property type="entry name" value="VKC DOMAIN-CONTAINING PROTEIN"/>
    <property type="match status" value="1"/>
</dbReference>
<dbReference type="GO" id="GO:0016491">
    <property type="term" value="F:oxidoreductase activity"/>
    <property type="evidence" value="ECO:0007669"/>
    <property type="project" value="UniProtKB-KW"/>
</dbReference>
<feature type="transmembrane region" description="Helical" evidence="11">
    <location>
        <begin position="149"/>
        <end position="173"/>
    </location>
</feature>
<evidence type="ECO:0000256" key="6">
    <source>
        <dbReference type="ARBA" id="ARBA00023002"/>
    </source>
</evidence>
<keyword evidence="3 11" id="KW-0812">Transmembrane</keyword>
<feature type="region of interest" description="Disordered" evidence="10">
    <location>
        <begin position="72"/>
        <end position="94"/>
    </location>
</feature>
<evidence type="ECO:0000256" key="7">
    <source>
        <dbReference type="ARBA" id="ARBA00023136"/>
    </source>
</evidence>
<dbReference type="SUPFAM" id="SSF52833">
    <property type="entry name" value="Thioredoxin-like"/>
    <property type="match status" value="1"/>
</dbReference>
<dbReference type="EMBL" id="GCHU01028889">
    <property type="protein sequence ID" value="JAG85294.1"/>
    <property type="molecule type" value="Transcribed_RNA"/>
</dbReference>